<feature type="domain" description="OmpR/PhoB-type" evidence="5">
    <location>
        <begin position="129"/>
        <end position="249"/>
    </location>
</feature>
<evidence type="ECO:0000256" key="3">
    <source>
        <dbReference type="PROSITE-ProRule" id="PRU01091"/>
    </source>
</evidence>
<gene>
    <name evidence="6" type="ORF">ACFPFM_18340</name>
</gene>
<dbReference type="CDD" id="cd00060">
    <property type="entry name" value="FHA"/>
    <property type="match status" value="1"/>
</dbReference>
<dbReference type="PROSITE" id="PS51755">
    <property type="entry name" value="OMPR_PHOB"/>
    <property type="match status" value="1"/>
</dbReference>
<dbReference type="InterPro" id="IPR008984">
    <property type="entry name" value="SMAD_FHA_dom_sf"/>
</dbReference>
<dbReference type="InterPro" id="IPR016032">
    <property type="entry name" value="Sig_transdc_resp-reg_C-effctor"/>
</dbReference>
<organism evidence="6 7">
    <name type="scientific">Saccharothrix xinjiangensis</name>
    <dbReference type="NCBI Taxonomy" id="204798"/>
    <lineage>
        <taxon>Bacteria</taxon>
        <taxon>Bacillati</taxon>
        <taxon>Actinomycetota</taxon>
        <taxon>Actinomycetes</taxon>
        <taxon>Pseudonocardiales</taxon>
        <taxon>Pseudonocardiaceae</taxon>
        <taxon>Saccharothrix</taxon>
    </lineage>
</organism>
<name>A0ABV9Y2W5_9PSEU</name>
<feature type="domain" description="FHA" evidence="4">
    <location>
        <begin position="27"/>
        <end position="77"/>
    </location>
</feature>
<proteinExistence type="predicted"/>
<dbReference type="Proteomes" id="UP001595833">
    <property type="component" value="Unassembled WGS sequence"/>
</dbReference>
<evidence type="ECO:0000259" key="4">
    <source>
        <dbReference type="PROSITE" id="PS50006"/>
    </source>
</evidence>
<reference evidence="7" key="1">
    <citation type="journal article" date="2019" name="Int. J. Syst. Evol. Microbiol.">
        <title>The Global Catalogue of Microorganisms (GCM) 10K type strain sequencing project: providing services to taxonomists for standard genome sequencing and annotation.</title>
        <authorList>
            <consortium name="The Broad Institute Genomics Platform"/>
            <consortium name="The Broad Institute Genome Sequencing Center for Infectious Disease"/>
            <person name="Wu L."/>
            <person name="Ma J."/>
        </authorList>
    </citation>
    <scope>NUCLEOTIDE SEQUENCE [LARGE SCALE GENOMIC DNA]</scope>
    <source>
        <strain evidence="7">KCTC 12848</strain>
    </source>
</reference>
<dbReference type="SUPFAM" id="SSF49879">
    <property type="entry name" value="SMAD/FHA domain"/>
    <property type="match status" value="1"/>
</dbReference>
<protein>
    <submittedName>
        <fullName evidence="6">FHA domain-containing protein</fullName>
    </submittedName>
</protein>
<feature type="DNA-binding region" description="OmpR/PhoB-type" evidence="3">
    <location>
        <begin position="129"/>
        <end position="249"/>
    </location>
</feature>
<dbReference type="EMBL" id="JBHSJB010000016">
    <property type="protein sequence ID" value="MFC5055709.1"/>
    <property type="molecule type" value="Genomic_DNA"/>
</dbReference>
<dbReference type="InterPro" id="IPR036388">
    <property type="entry name" value="WH-like_DNA-bd_sf"/>
</dbReference>
<evidence type="ECO:0000256" key="1">
    <source>
        <dbReference type="ARBA" id="ARBA00022553"/>
    </source>
</evidence>
<comment type="caution">
    <text evidence="6">The sequence shown here is derived from an EMBL/GenBank/DDBJ whole genome shotgun (WGS) entry which is preliminary data.</text>
</comment>
<evidence type="ECO:0000313" key="6">
    <source>
        <dbReference type="EMBL" id="MFC5055709.1"/>
    </source>
</evidence>
<dbReference type="InterPro" id="IPR001867">
    <property type="entry name" value="OmpR/PhoB-type_DNA-bd"/>
</dbReference>
<dbReference type="SMART" id="SM00862">
    <property type="entry name" value="Trans_reg_C"/>
    <property type="match status" value="1"/>
</dbReference>
<dbReference type="Gene3D" id="1.10.10.10">
    <property type="entry name" value="Winged helix-like DNA-binding domain superfamily/Winged helix DNA-binding domain"/>
    <property type="match status" value="1"/>
</dbReference>
<dbReference type="Pfam" id="PF00486">
    <property type="entry name" value="Trans_reg_C"/>
    <property type="match status" value="1"/>
</dbReference>
<keyword evidence="2 3" id="KW-0238">DNA-binding</keyword>
<dbReference type="InterPro" id="IPR000253">
    <property type="entry name" value="FHA_dom"/>
</dbReference>
<evidence type="ECO:0000256" key="2">
    <source>
        <dbReference type="ARBA" id="ARBA00023125"/>
    </source>
</evidence>
<dbReference type="Pfam" id="PF00498">
    <property type="entry name" value="FHA"/>
    <property type="match status" value="1"/>
</dbReference>
<dbReference type="SUPFAM" id="SSF46894">
    <property type="entry name" value="C-terminal effector domain of the bipartite response regulators"/>
    <property type="match status" value="1"/>
</dbReference>
<dbReference type="Gene3D" id="2.60.200.20">
    <property type="match status" value="1"/>
</dbReference>
<evidence type="ECO:0000259" key="5">
    <source>
        <dbReference type="PROSITE" id="PS51755"/>
    </source>
</evidence>
<accession>A0ABV9Y2W5</accession>
<keyword evidence="1" id="KW-0597">Phosphoprotein</keyword>
<keyword evidence="7" id="KW-1185">Reference proteome</keyword>
<dbReference type="PROSITE" id="PS50006">
    <property type="entry name" value="FHA_DOMAIN"/>
    <property type="match status" value="1"/>
</dbReference>
<sequence length="257" mass="28645">MKSRVTCFRVTSPDGYRSTHELGPGRTRIGRATLDGAPELVLDPDPHRLVSRVHCIVEHADGVWTVTDNGSDNGTVLRRGGELTRVLGMTGLRHGDALLVIGDITPAGDPRYWKLTFDDPFRTEVAPVAPPPATDDARAHLTYDWLQMKVFRVEGGARSEITGLSPQSHRLIRYLAELSRVNNGSPVACTHAELIHMLWGRPEEWPPSRSYDETNLRNVVTAVRKRIERDPANPVLLQTERNIGYRLLIRVDPAAGR</sequence>
<dbReference type="RefSeq" id="WP_344040099.1">
    <property type="nucleotide sequence ID" value="NZ_BAAAKE010000020.1"/>
</dbReference>
<evidence type="ECO:0000313" key="7">
    <source>
        <dbReference type="Proteomes" id="UP001595833"/>
    </source>
</evidence>